<dbReference type="HOGENOM" id="CLU_2639790_0_0_1"/>
<organism evidence="1 2">
    <name type="scientific">Thanatephorus cucumeris (strain AG1-IA)</name>
    <name type="common">Rice sheath blight fungus</name>
    <name type="synonym">Rhizoctonia solani</name>
    <dbReference type="NCBI Taxonomy" id="983506"/>
    <lineage>
        <taxon>Eukaryota</taxon>
        <taxon>Fungi</taxon>
        <taxon>Dikarya</taxon>
        <taxon>Basidiomycota</taxon>
        <taxon>Agaricomycotina</taxon>
        <taxon>Agaricomycetes</taxon>
        <taxon>Cantharellales</taxon>
        <taxon>Ceratobasidiaceae</taxon>
        <taxon>Rhizoctonia</taxon>
        <taxon>Rhizoctonia solani AG-1</taxon>
    </lineage>
</organism>
<dbReference type="AlphaFoldDB" id="L8WEC9"/>
<accession>L8WEC9</accession>
<gene>
    <name evidence="1" type="ORF">AG1IA_09695</name>
</gene>
<name>L8WEC9_THACA</name>
<evidence type="ECO:0000313" key="2">
    <source>
        <dbReference type="Proteomes" id="UP000011668"/>
    </source>
</evidence>
<keyword evidence="2" id="KW-1185">Reference proteome</keyword>
<comment type="caution">
    <text evidence="1">The sequence shown here is derived from an EMBL/GenBank/DDBJ whole genome shotgun (WGS) entry which is preliminary data.</text>
</comment>
<evidence type="ECO:0000313" key="1">
    <source>
        <dbReference type="EMBL" id="ELU36275.1"/>
    </source>
</evidence>
<reference evidence="1 2" key="1">
    <citation type="journal article" date="2013" name="Nat. Commun.">
        <title>The evolution and pathogenic mechanisms of the rice sheath blight pathogen.</title>
        <authorList>
            <person name="Zheng A."/>
            <person name="Lin R."/>
            <person name="Xu L."/>
            <person name="Qin P."/>
            <person name="Tang C."/>
            <person name="Ai P."/>
            <person name="Zhang D."/>
            <person name="Liu Y."/>
            <person name="Sun Z."/>
            <person name="Feng H."/>
            <person name="Wang Y."/>
            <person name="Chen Y."/>
            <person name="Liang X."/>
            <person name="Fu R."/>
            <person name="Li Q."/>
            <person name="Zhang J."/>
            <person name="Yu X."/>
            <person name="Xie Z."/>
            <person name="Ding L."/>
            <person name="Guan P."/>
            <person name="Tang J."/>
            <person name="Liang Y."/>
            <person name="Wang S."/>
            <person name="Deng Q."/>
            <person name="Li S."/>
            <person name="Zhu J."/>
            <person name="Wang L."/>
            <person name="Liu H."/>
            <person name="Li P."/>
        </authorList>
    </citation>
    <scope>NUCLEOTIDE SEQUENCE [LARGE SCALE GENOMIC DNA]</scope>
    <source>
        <strain evidence="2">AG-1 IA</strain>
    </source>
</reference>
<dbReference type="Proteomes" id="UP000011668">
    <property type="component" value="Unassembled WGS sequence"/>
</dbReference>
<proteinExistence type="predicted"/>
<protein>
    <submittedName>
        <fullName evidence="1">Uncharacterized protein</fullName>
    </submittedName>
</protein>
<sequence>MDYGLVGGVEASLCGSAFNVTKLFPRYDYNELLSDGIRGYSHTTHFPTIAPAFSIRLISLGCFRSYNYLRLCSCTAA</sequence>
<dbReference type="EMBL" id="AFRT01003813">
    <property type="protein sequence ID" value="ELU36275.1"/>
    <property type="molecule type" value="Genomic_DNA"/>
</dbReference>